<organism evidence="1 2">
    <name type="scientific">Acaulospora colombiana</name>
    <dbReference type="NCBI Taxonomy" id="27376"/>
    <lineage>
        <taxon>Eukaryota</taxon>
        <taxon>Fungi</taxon>
        <taxon>Fungi incertae sedis</taxon>
        <taxon>Mucoromycota</taxon>
        <taxon>Glomeromycotina</taxon>
        <taxon>Glomeromycetes</taxon>
        <taxon>Diversisporales</taxon>
        <taxon>Acaulosporaceae</taxon>
        <taxon>Acaulospora</taxon>
    </lineage>
</organism>
<gene>
    <name evidence="1" type="ORF">ACOLOM_LOCUS12012</name>
</gene>
<evidence type="ECO:0000313" key="1">
    <source>
        <dbReference type="EMBL" id="CAG8738030.1"/>
    </source>
</evidence>
<protein>
    <submittedName>
        <fullName evidence="1">6465_t:CDS:1</fullName>
    </submittedName>
</protein>
<accession>A0ACA9Q691</accession>
<keyword evidence="2" id="KW-1185">Reference proteome</keyword>
<feature type="non-terminal residue" evidence="1">
    <location>
        <position position="1"/>
    </location>
</feature>
<dbReference type="Proteomes" id="UP000789525">
    <property type="component" value="Unassembled WGS sequence"/>
</dbReference>
<name>A0ACA9Q691_9GLOM</name>
<feature type="non-terminal residue" evidence="1">
    <location>
        <position position="63"/>
    </location>
</feature>
<comment type="caution">
    <text evidence="1">The sequence shown here is derived from an EMBL/GenBank/DDBJ whole genome shotgun (WGS) entry which is preliminary data.</text>
</comment>
<dbReference type="EMBL" id="CAJVPT010046401">
    <property type="protein sequence ID" value="CAG8738030.1"/>
    <property type="molecule type" value="Genomic_DNA"/>
</dbReference>
<sequence length="63" mass="7003">IYIEFEESGDLGLRRSAASLEGILCDRWILYFKSTGERESPALVGTFRDWGPRVLLGDGPGKT</sequence>
<proteinExistence type="predicted"/>
<evidence type="ECO:0000313" key="2">
    <source>
        <dbReference type="Proteomes" id="UP000789525"/>
    </source>
</evidence>
<reference evidence="1" key="1">
    <citation type="submission" date="2021-06" db="EMBL/GenBank/DDBJ databases">
        <authorList>
            <person name="Kallberg Y."/>
            <person name="Tangrot J."/>
            <person name="Rosling A."/>
        </authorList>
    </citation>
    <scope>NUCLEOTIDE SEQUENCE</scope>
    <source>
        <strain evidence="1">CL356</strain>
    </source>
</reference>